<dbReference type="Pfam" id="PF00389">
    <property type="entry name" value="2-Hacid_dh"/>
    <property type="match status" value="1"/>
</dbReference>
<dbReference type="Gene3D" id="3.40.50.720">
    <property type="entry name" value="NAD(P)-binding Rossmann-like Domain"/>
    <property type="match status" value="2"/>
</dbReference>
<evidence type="ECO:0000256" key="1">
    <source>
        <dbReference type="ARBA" id="ARBA00023002"/>
    </source>
</evidence>
<accession>A0A7J7HJ99</accession>
<dbReference type="InterPro" id="IPR006139">
    <property type="entry name" value="D-isomer_2_OHA_DH_cat_dom"/>
</dbReference>
<evidence type="ECO:0000313" key="3">
    <source>
        <dbReference type="EMBL" id="KAF5952972.1"/>
    </source>
</evidence>
<dbReference type="InterPro" id="IPR050223">
    <property type="entry name" value="D-isomer_2-hydroxyacid_DH"/>
</dbReference>
<reference evidence="4" key="1">
    <citation type="journal article" date="2020" name="Nat. Commun.">
        <title>Genome assembly of wild tea tree DASZ reveals pedigree and selection history of tea varieties.</title>
        <authorList>
            <person name="Zhang W."/>
            <person name="Zhang Y."/>
            <person name="Qiu H."/>
            <person name="Guo Y."/>
            <person name="Wan H."/>
            <person name="Zhang X."/>
            <person name="Scossa F."/>
            <person name="Alseekh S."/>
            <person name="Zhang Q."/>
            <person name="Wang P."/>
            <person name="Xu L."/>
            <person name="Schmidt M.H."/>
            <person name="Jia X."/>
            <person name="Li D."/>
            <person name="Zhu A."/>
            <person name="Guo F."/>
            <person name="Chen W."/>
            <person name="Ni D."/>
            <person name="Usadel B."/>
            <person name="Fernie A.R."/>
            <person name="Wen W."/>
        </authorList>
    </citation>
    <scope>NUCLEOTIDE SEQUENCE [LARGE SCALE GENOMIC DNA]</scope>
    <source>
        <strain evidence="4">cv. G240</strain>
    </source>
</reference>
<organism evidence="3 4">
    <name type="scientific">Camellia sinensis</name>
    <name type="common">Tea plant</name>
    <name type="synonym">Thea sinensis</name>
    <dbReference type="NCBI Taxonomy" id="4442"/>
    <lineage>
        <taxon>Eukaryota</taxon>
        <taxon>Viridiplantae</taxon>
        <taxon>Streptophyta</taxon>
        <taxon>Embryophyta</taxon>
        <taxon>Tracheophyta</taxon>
        <taxon>Spermatophyta</taxon>
        <taxon>Magnoliopsida</taxon>
        <taxon>eudicotyledons</taxon>
        <taxon>Gunneridae</taxon>
        <taxon>Pentapetalae</taxon>
        <taxon>asterids</taxon>
        <taxon>Ericales</taxon>
        <taxon>Theaceae</taxon>
        <taxon>Camellia</taxon>
    </lineage>
</organism>
<protein>
    <recommendedName>
        <fullName evidence="2">D-isomer specific 2-hydroxyacid dehydrogenase catalytic domain-containing protein</fullName>
    </recommendedName>
</protein>
<proteinExistence type="predicted"/>
<dbReference type="SUPFAM" id="SSF52283">
    <property type="entry name" value="Formate/glycerate dehydrogenase catalytic domain-like"/>
    <property type="match status" value="1"/>
</dbReference>
<dbReference type="GO" id="GO:0016618">
    <property type="term" value="F:hydroxypyruvate reductase [NAD(P)H] activity"/>
    <property type="evidence" value="ECO:0007669"/>
    <property type="project" value="TreeGrafter"/>
</dbReference>
<dbReference type="Proteomes" id="UP000593564">
    <property type="component" value="Unassembled WGS sequence"/>
</dbReference>
<dbReference type="AlphaFoldDB" id="A0A7J7HJ99"/>
<gene>
    <name evidence="3" type="ORF">HYC85_010916</name>
</gene>
<dbReference type="EMBL" id="JACBKZ010000004">
    <property type="protein sequence ID" value="KAF5952972.1"/>
    <property type="molecule type" value="Genomic_DNA"/>
</dbReference>
<dbReference type="PANTHER" id="PTHR10996">
    <property type="entry name" value="2-HYDROXYACID DEHYDROGENASE-RELATED"/>
    <property type="match status" value="1"/>
</dbReference>
<evidence type="ECO:0000259" key="2">
    <source>
        <dbReference type="Pfam" id="PF00389"/>
    </source>
</evidence>
<dbReference type="PANTHER" id="PTHR10996:SF179">
    <property type="entry name" value="D-ISOMER SPECIFIC 2-HYDROXYACID DEHYDROGENASE FAMILY PROTEIN-RELATED"/>
    <property type="match status" value="1"/>
</dbReference>
<comment type="caution">
    <text evidence="3">The sequence shown here is derived from an EMBL/GenBank/DDBJ whole genome shotgun (WGS) entry which is preliminary data.</text>
</comment>
<name>A0A7J7HJ99_CAMSI</name>
<feature type="domain" description="D-isomer specific 2-hydroxyacid dehydrogenase catalytic" evidence="2">
    <location>
        <begin position="33"/>
        <end position="146"/>
    </location>
</feature>
<keyword evidence="4" id="KW-1185">Reference proteome</keyword>
<dbReference type="GO" id="GO:0005829">
    <property type="term" value="C:cytosol"/>
    <property type="evidence" value="ECO:0007669"/>
    <property type="project" value="TreeGrafter"/>
</dbReference>
<evidence type="ECO:0000313" key="4">
    <source>
        <dbReference type="Proteomes" id="UP000593564"/>
    </source>
</evidence>
<sequence>MAQYHHNPNQEQELPPQVLVLSPPPAFTAFQHNFSAKFRILKAYESPLSTDLFLANYAHSVRAVLCSGRTPITADLLRRLPSLQLVVTDSTGINNIDLPECRRQRISVANAGSVFSKDVADFAVGLLIDVIRRISAADRFVRRHLWSTHGDFPLASKTNCILQFDP</sequence>
<dbReference type="GO" id="GO:0030267">
    <property type="term" value="F:glyoxylate reductase (NADPH) activity"/>
    <property type="evidence" value="ECO:0007669"/>
    <property type="project" value="TreeGrafter"/>
</dbReference>
<reference evidence="3 4" key="2">
    <citation type="submission" date="2020-07" db="EMBL/GenBank/DDBJ databases">
        <title>Genome assembly of wild tea tree DASZ reveals pedigree and selection history of tea varieties.</title>
        <authorList>
            <person name="Zhang W."/>
        </authorList>
    </citation>
    <scope>NUCLEOTIDE SEQUENCE [LARGE SCALE GENOMIC DNA]</scope>
    <source>
        <strain evidence="4">cv. G240</strain>
        <tissue evidence="3">Leaf</tissue>
    </source>
</reference>
<keyword evidence="1" id="KW-0560">Oxidoreductase</keyword>
<dbReference type="GO" id="GO:0051287">
    <property type="term" value="F:NAD binding"/>
    <property type="evidence" value="ECO:0007669"/>
    <property type="project" value="InterPro"/>
</dbReference>